<evidence type="ECO:0000256" key="2">
    <source>
        <dbReference type="ARBA" id="ARBA00023125"/>
    </source>
</evidence>
<evidence type="ECO:0000256" key="1">
    <source>
        <dbReference type="ARBA" id="ARBA00022705"/>
    </source>
</evidence>
<evidence type="ECO:0000259" key="3">
    <source>
        <dbReference type="Pfam" id="PF00772"/>
    </source>
</evidence>
<dbReference type="PANTHER" id="PTHR30153:SF2">
    <property type="entry name" value="REPLICATIVE DNA HELICASE"/>
    <property type="match status" value="1"/>
</dbReference>
<evidence type="ECO:0000313" key="4">
    <source>
        <dbReference type="EMBL" id="KKL13772.1"/>
    </source>
</evidence>
<name>A0A0F9BIZ6_9ZZZZ</name>
<dbReference type="PANTHER" id="PTHR30153">
    <property type="entry name" value="REPLICATIVE DNA HELICASE DNAB"/>
    <property type="match status" value="1"/>
</dbReference>
<dbReference type="InterPro" id="IPR007693">
    <property type="entry name" value="DNA_helicase_DnaB-like_N"/>
</dbReference>
<keyword evidence="2" id="KW-0238">DNA-binding</keyword>
<dbReference type="AlphaFoldDB" id="A0A0F9BIZ6"/>
<protein>
    <recommendedName>
        <fullName evidence="3">DNA helicase DnaB-like N-terminal domain-containing protein</fullName>
    </recommendedName>
</protein>
<dbReference type="InterPro" id="IPR036185">
    <property type="entry name" value="DNA_heli_DnaB-like_N_sf"/>
</dbReference>
<gene>
    <name evidence="4" type="ORF">LCGC14_2522430</name>
</gene>
<dbReference type="GO" id="GO:0006260">
    <property type="term" value="P:DNA replication"/>
    <property type="evidence" value="ECO:0007669"/>
    <property type="project" value="UniProtKB-KW"/>
</dbReference>
<dbReference type="InterPro" id="IPR016136">
    <property type="entry name" value="DNA_helicase_N/primase_C"/>
</dbReference>
<dbReference type="EMBL" id="LAZR01040727">
    <property type="protein sequence ID" value="KKL13772.1"/>
    <property type="molecule type" value="Genomic_DNA"/>
</dbReference>
<dbReference type="GO" id="GO:0005829">
    <property type="term" value="C:cytosol"/>
    <property type="evidence" value="ECO:0007669"/>
    <property type="project" value="TreeGrafter"/>
</dbReference>
<accession>A0A0F9BIZ6</accession>
<keyword evidence="1" id="KW-0235">DNA replication</keyword>
<feature type="domain" description="DNA helicase DnaB-like N-terminal" evidence="3">
    <location>
        <begin position="12"/>
        <end position="112"/>
    </location>
</feature>
<reference evidence="4" key="1">
    <citation type="journal article" date="2015" name="Nature">
        <title>Complex archaea that bridge the gap between prokaryotes and eukaryotes.</title>
        <authorList>
            <person name="Spang A."/>
            <person name="Saw J.H."/>
            <person name="Jorgensen S.L."/>
            <person name="Zaremba-Niedzwiedzka K."/>
            <person name="Martijn J."/>
            <person name="Lind A.E."/>
            <person name="van Eijk R."/>
            <person name="Schleper C."/>
            <person name="Guy L."/>
            <person name="Ettema T.J."/>
        </authorList>
    </citation>
    <scope>NUCLEOTIDE SEQUENCE</scope>
</reference>
<sequence>MVVEAGRAEKLPPHDIEAEEAIIASLMVDPEAIYKIAPVLKTDDFFREKNAWAFEACLALWERNQSINQITVSHELARRGRLEEIGGAAYLSRLVTDLPTSVGVEHYAGLVQRDSSYRKLITAAGHIAQMAYQAGPDVGDILARAETLIAGIRQGESIRDFVHVKELLEGYLSTADRATSSVASE</sequence>
<proteinExistence type="predicted"/>
<dbReference type="Pfam" id="PF00772">
    <property type="entry name" value="DnaB"/>
    <property type="match status" value="1"/>
</dbReference>
<organism evidence="4">
    <name type="scientific">marine sediment metagenome</name>
    <dbReference type="NCBI Taxonomy" id="412755"/>
    <lineage>
        <taxon>unclassified sequences</taxon>
        <taxon>metagenomes</taxon>
        <taxon>ecological metagenomes</taxon>
    </lineage>
</organism>
<dbReference type="GO" id="GO:0005524">
    <property type="term" value="F:ATP binding"/>
    <property type="evidence" value="ECO:0007669"/>
    <property type="project" value="InterPro"/>
</dbReference>
<dbReference type="GO" id="GO:0003677">
    <property type="term" value="F:DNA binding"/>
    <property type="evidence" value="ECO:0007669"/>
    <property type="project" value="UniProtKB-KW"/>
</dbReference>
<dbReference type="Gene3D" id="1.10.860.10">
    <property type="entry name" value="DNAb Helicase, Chain A"/>
    <property type="match status" value="1"/>
</dbReference>
<dbReference type="GO" id="GO:0003678">
    <property type="term" value="F:DNA helicase activity"/>
    <property type="evidence" value="ECO:0007669"/>
    <property type="project" value="InterPro"/>
</dbReference>
<feature type="non-terminal residue" evidence="4">
    <location>
        <position position="185"/>
    </location>
</feature>
<dbReference type="SUPFAM" id="SSF48024">
    <property type="entry name" value="N-terminal domain of DnaB helicase"/>
    <property type="match status" value="1"/>
</dbReference>
<comment type="caution">
    <text evidence="4">The sequence shown here is derived from an EMBL/GenBank/DDBJ whole genome shotgun (WGS) entry which is preliminary data.</text>
</comment>